<feature type="compositionally biased region" description="Basic and acidic residues" evidence="1">
    <location>
        <begin position="480"/>
        <end position="490"/>
    </location>
</feature>
<feature type="region of interest" description="Disordered" evidence="1">
    <location>
        <begin position="23"/>
        <end position="106"/>
    </location>
</feature>
<gene>
    <name evidence="2" type="ORF">FA13DRAFT_1726130</name>
</gene>
<feature type="region of interest" description="Disordered" evidence="1">
    <location>
        <begin position="439"/>
        <end position="458"/>
    </location>
</feature>
<dbReference type="Proteomes" id="UP000298030">
    <property type="component" value="Unassembled WGS sequence"/>
</dbReference>
<evidence type="ECO:0000256" key="1">
    <source>
        <dbReference type="SAM" id="MobiDB-lite"/>
    </source>
</evidence>
<dbReference type="OrthoDB" id="10666431at2759"/>
<feature type="compositionally biased region" description="Acidic residues" evidence="1">
    <location>
        <begin position="491"/>
        <end position="512"/>
    </location>
</feature>
<keyword evidence="3" id="KW-1185">Reference proteome</keyword>
<feature type="compositionally biased region" description="Low complexity" evidence="1">
    <location>
        <begin position="265"/>
        <end position="277"/>
    </location>
</feature>
<feature type="compositionally biased region" description="Polar residues" evidence="1">
    <location>
        <begin position="278"/>
        <end position="287"/>
    </location>
</feature>
<feature type="region of interest" description="Disordered" evidence="1">
    <location>
        <begin position="251"/>
        <end position="313"/>
    </location>
</feature>
<proteinExistence type="predicted"/>
<feature type="region of interest" description="Disordered" evidence="1">
    <location>
        <begin position="409"/>
        <end position="429"/>
    </location>
</feature>
<protein>
    <submittedName>
        <fullName evidence="2">Uncharacterized protein</fullName>
    </submittedName>
</protein>
<dbReference type="EMBL" id="QPFP01000003">
    <property type="protein sequence ID" value="TEB38456.1"/>
    <property type="molecule type" value="Genomic_DNA"/>
</dbReference>
<sequence>MGIKANMKSEVIIAEIVQQLREAEQLEEEAASSHRAASTDKEQQPQVVRPVDPPHNDENAPVVRSSRSRTRASAGIENRTNRTSNPQANSARRATGPSETREAKRRRVQIEEAQRLAGEAEEAAEQARVAKQRADIALATLRLGMWPLRSLPLATSHSIADENMPRAVGRTLYEREPTPIERPANATPLPSREPSPEPLGHILHATTLPLSPSSGDDEYDAAPIRLVDRPQVQFEGEDDDDKENDVYALDEEADKENISPPSPASPSYSPHSPTSPSILESKSQSPVASPGVSGFGARVYDQPEPVEPRPITKGDIRETLRKLTSVSLKLEGIQKEVDRSNLTVQKMRNTAKKGAKMIENNFAALTALEDHVLVHVKRNPTILDGNGFDEENGGPAREDELRRAYYSQQRKDQEEIQAKEAEKARRKRLEQAVREAAKVNKEALEEGASGSSSDGSLELDPVALDHIKAGGDLASLLDLENPREQAKGGSEEDDEEDVFLDSDFSSEEEEEEQRPSDDGAATPPRVTWAKKKKNVDWGTEVSVKWVPGNEDGMRGT</sequence>
<evidence type="ECO:0000313" key="2">
    <source>
        <dbReference type="EMBL" id="TEB38456.1"/>
    </source>
</evidence>
<feature type="region of interest" description="Disordered" evidence="1">
    <location>
        <begin position="475"/>
        <end position="536"/>
    </location>
</feature>
<feature type="compositionally biased region" description="Polar residues" evidence="1">
    <location>
        <begin position="81"/>
        <end position="92"/>
    </location>
</feature>
<name>A0A4Y7TWA8_COPMI</name>
<reference evidence="2 3" key="1">
    <citation type="journal article" date="2019" name="Nat. Ecol. Evol.">
        <title>Megaphylogeny resolves global patterns of mushroom evolution.</title>
        <authorList>
            <person name="Varga T."/>
            <person name="Krizsan K."/>
            <person name="Foldi C."/>
            <person name="Dima B."/>
            <person name="Sanchez-Garcia M."/>
            <person name="Sanchez-Ramirez S."/>
            <person name="Szollosi G.J."/>
            <person name="Szarkandi J.G."/>
            <person name="Papp V."/>
            <person name="Albert L."/>
            <person name="Andreopoulos W."/>
            <person name="Angelini C."/>
            <person name="Antonin V."/>
            <person name="Barry K.W."/>
            <person name="Bougher N.L."/>
            <person name="Buchanan P."/>
            <person name="Buyck B."/>
            <person name="Bense V."/>
            <person name="Catcheside P."/>
            <person name="Chovatia M."/>
            <person name="Cooper J."/>
            <person name="Damon W."/>
            <person name="Desjardin D."/>
            <person name="Finy P."/>
            <person name="Geml J."/>
            <person name="Haridas S."/>
            <person name="Hughes K."/>
            <person name="Justo A."/>
            <person name="Karasinski D."/>
            <person name="Kautmanova I."/>
            <person name="Kiss B."/>
            <person name="Kocsube S."/>
            <person name="Kotiranta H."/>
            <person name="LaButti K.M."/>
            <person name="Lechner B.E."/>
            <person name="Liimatainen K."/>
            <person name="Lipzen A."/>
            <person name="Lukacs Z."/>
            <person name="Mihaltcheva S."/>
            <person name="Morgado L.N."/>
            <person name="Niskanen T."/>
            <person name="Noordeloos M.E."/>
            <person name="Ohm R.A."/>
            <person name="Ortiz-Santana B."/>
            <person name="Ovrebo C."/>
            <person name="Racz N."/>
            <person name="Riley R."/>
            <person name="Savchenko A."/>
            <person name="Shiryaev A."/>
            <person name="Soop K."/>
            <person name="Spirin V."/>
            <person name="Szebenyi C."/>
            <person name="Tomsovsky M."/>
            <person name="Tulloss R.E."/>
            <person name="Uehling J."/>
            <person name="Grigoriev I.V."/>
            <person name="Vagvolgyi C."/>
            <person name="Papp T."/>
            <person name="Martin F.M."/>
            <person name="Miettinen O."/>
            <person name="Hibbett D.S."/>
            <person name="Nagy L.G."/>
        </authorList>
    </citation>
    <scope>NUCLEOTIDE SEQUENCE [LARGE SCALE GENOMIC DNA]</scope>
    <source>
        <strain evidence="2 3">FP101781</strain>
    </source>
</reference>
<feature type="region of interest" description="Disordered" evidence="1">
    <location>
        <begin position="173"/>
        <end position="220"/>
    </location>
</feature>
<evidence type="ECO:0000313" key="3">
    <source>
        <dbReference type="Proteomes" id="UP000298030"/>
    </source>
</evidence>
<organism evidence="2 3">
    <name type="scientific">Coprinellus micaceus</name>
    <name type="common">Glistening ink-cap mushroom</name>
    <name type="synonym">Coprinus micaceus</name>
    <dbReference type="NCBI Taxonomy" id="71717"/>
    <lineage>
        <taxon>Eukaryota</taxon>
        <taxon>Fungi</taxon>
        <taxon>Dikarya</taxon>
        <taxon>Basidiomycota</taxon>
        <taxon>Agaricomycotina</taxon>
        <taxon>Agaricomycetes</taxon>
        <taxon>Agaricomycetidae</taxon>
        <taxon>Agaricales</taxon>
        <taxon>Agaricineae</taxon>
        <taxon>Psathyrellaceae</taxon>
        <taxon>Coprinellus</taxon>
    </lineage>
</organism>
<dbReference type="AlphaFoldDB" id="A0A4Y7TWA8"/>
<comment type="caution">
    <text evidence="2">The sequence shown here is derived from an EMBL/GenBank/DDBJ whole genome shotgun (WGS) entry which is preliminary data.</text>
</comment>
<feature type="compositionally biased region" description="Low complexity" evidence="1">
    <location>
        <begin position="446"/>
        <end position="458"/>
    </location>
</feature>
<accession>A0A4Y7TWA8</accession>